<feature type="transmembrane region" description="Helical" evidence="9">
    <location>
        <begin position="107"/>
        <end position="129"/>
    </location>
</feature>
<evidence type="ECO:0000256" key="6">
    <source>
        <dbReference type="ARBA" id="ARBA00023065"/>
    </source>
</evidence>
<keyword evidence="6" id="KW-0406">Ion transport</keyword>
<evidence type="ECO:0008006" key="12">
    <source>
        <dbReference type="Google" id="ProtNLM"/>
    </source>
</evidence>
<reference evidence="10 11" key="1">
    <citation type="journal article" date="2011" name="Proc. Natl. Acad. Sci. U.S.A.">
        <title>Genetic diversity and population structure of the endangered marsupial Sarcophilus harrisii (Tasmanian devil).</title>
        <authorList>
            <person name="Miller W."/>
            <person name="Hayes V.M."/>
            <person name="Ratan A."/>
            <person name="Petersen D.C."/>
            <person name="Wittekindt N.E."/>
            <person name="Miller J."/>
            <person name="Walenz B."/>
            <person name="Knight J."/>
            <person name="Qi J."/>
            <person name="Zhao F."/>
            <person name="Wang Q."/>
            <person name="Bedoya-Reina O.C."/>
            <person name="Katiyar N."/>
            <person name="Tomsho L.P."/>
            <person name="Kasson L.M."/>
            <person name="Hardie R.A."/>
            <person name="Woodbridge P."/>
            <person name="Tindall E.A."/>
            <person name="Bertelsen M.F."/>
            <person name="Dixon D."/>
            <person name="Pyecroft S."/>
            <person name="Helgen K.M."/>
            <person name="Lesk A.M."/>
            <person name="Pringle T.H."/>
            <person name="Patterson N."/>
            <person name="Zhang Y."/>
            <person name="Kreiss A."/>
            <person name="Woods G.M."/>
            <person name="Jones M.E."/>
            <person name="Schuster S.C."/>
        </authorList>
    </citation>
    <scope>NUCLEOTIDE SEQUENCE [LARGE SCALE GENOMIC DNA]</scope>
</reference>
<comment type="subcellular location">
    <subcellularLocation>
        <location evidence="1">Membrane</location>
        <topology evidence="1">Multi-pass membrane protein</topology>
    </subcellularLocation>
</comment>
<evidence type="ECO:0000256" key="2">
    <source>
        <dbReference type="ARBA" id="ARBA00008497"/>
    </source>
</evidence>
<gene>
    <name evidence="10" type="primary">LOC100930625</name>
</gene>
<dbReference type="GeneTree" id="ENSGT01030000234610"/>
<keyword evidence="5 9" id="KW-1133">Transmembrane helix</keyword>
<evidence type="ECO:0000313" key="11">
    <source>
        <dbReference type="Proteomes" id="UP000007648"/>
    </source>
</evidence>
<reference evidence="10" key="3">
    <citation type="submission" date="2025-09" db="UniProtKB">
        <authorList>
            <consortium name="Ensembl"/>
        </authorList>
    </citation>
    <scope>IDENTIFICATION</scope>
</reference>
<protein>
    <recommendedName>
        <fullName evidence="12">Calcium homeostasis modulator family member 6</fullName>
    </recommendedName>
</protein>
<accession>G3VNG0</accession>
<keyword evidence="4 9" id="KW-0812">Transmembrane</keyword>
<evidence type="ECO:0000256" key="9">
    <source>
        <dbReference type="SAM" id="Phobius"/>
    </source>
</evidence>
<dbReference type="GO" id="GO:0005261">
    <property type="term" value="F:monoatomic cation channel activity"/>
    <property type="evidence" value="ECO:0007669"/>
    <property type="project" value="TreeGrafter"/>
</dbReference>
<evidence type="ECO:0000313" key="10">
    <source>
        <dbReference type="Ensembl" id="ENSSHAP00000004715.2"/>
    </source>
</evidence>
<dbReference type="PANTHER" id="PTHR32261">
    <property type="entry name" value="CALCIUM HOMEOSTASIS MODULATOR PROTEIN"/>
    <property type="match status" value="1"/>
</dbReference>
<keyword evidence="11" id="KW-1185">Reference proteome</keyword>
<dbReference type="AlphaFoldDB" id="G3VNG0"/>
<evidence type="ECO:0000256" key="1">
    <source>
        <dbReference type="ARBA" id="ARBA00004141"/>
    </source>
</evidence>
<dbReference type="GO" id="GO:0005886">
    <property type="term" value="C:plasma membrane"/>
    <property type="evidence" value="ECO:0007669"/>
    <property type="project" value="TreeGrafter"/>
</dbReference>
<feature type="transmembrane region" description="Helical" evidence="9">
    <location>
        <begin position="49"/>
        <end position="70"/>
    </location>
</feature>
<dbReference type="Ensembl" id="ENSSHAT00000004763.2">
    <property type="protein sequence ID" value="ENSSHAP00000004715.2"/>
    <property type="gene ID" value="ENSSHAG00000025331.1"/>
</dbReference>
<comment type="similarity">
    <text evidence="2">Belongs to the CALHM family.</text>
</comment>
<keyword evidence="7 9" id="KW-0472">Membrane</keyword>
<dbReference type="GO" id="GO:1904669">
    <property type="term" value="P:ATP export"/>
    <property type="evidence" value="ECO:0007669"/>
    <property type="project" value="UniProtKB-ARBA"/>
</dbReference>
<feature type="transmembrane region" description="Helical" evidence="9">
    <location>
        <begin position="12"/>
        <end position="29"/>
    </location>
</feature>
<dbReference type="InterPro" id="IPR029569">
    <property type="entry name" value="CALHM"/>
</dbReference>
<feature type="transmembrane region" description="Helical" evidence="9">
    <location>
        <begin position="181"/>
        <end position="201"/>
    </location>
</feature>
<proteinExistence type="inferred from homology"/>
<keyword evidence="3" id="KW-0813">Transport</keyword>
<evidence type="ECO:0000256" key="3">
    <source>
        <dbReference type="ARBA" id="ARBA00022448"/>
    </source>
</evidence>
<evidence type="ECO:0000256" key="4">
    <source>
        <dbReference type="ARBA" id="ARBA00022692"/>
    </source>
</evidence>
<dbReference type="HOGENOM" id="CLU_069286_2_0_1"/>
<sequence length="309" mass="34602">MERLKLVLDLLIKYYPVFGYSFFSLLTAASEYIFSSVVFECPCSATWNFPYSLVFLLVPALILFLLSCLLSTRAKRLMTGCCATGQEDYESRDGPGLCASMAMCCHFILAAAVAPITWIAVALLGGGFYECAASGSTWASRLLCPDQEASCSEQLPQVPCQNEKSEQVQDLLKELKVHSQMAGWLLIGLLMIIFLIFTFIIRCQSSLTIFHNTNKATERARQLAEENVKCFFDGSQPKEIKIPKSEEWQISSQHIGNPGHPYYSVLHKYVNQRKGDYSIPGFESYSDLAHQNSIIDIAETTCQHNKLII</sequence>
<organism evidence="10 11">
    <name type="scientific">Sarcophilus harrisii</name>
    <name type="common">Tasmanian devil</name>
    <name type="synonym">Sarcophilus laniarius</name>
    <dbReference type="NCBI Taxonomy" id="9305"/>
    <lineage>
        <taxon>Eukaryota</taxon>
        <taxon>Metazoa</taxon>
        <taxon>Chordata</taxon>
        <taxon>Craniata</taxon>
        <taxon>Vertebrata</taxon>
        <taxon>Euteleostomi</taxon>
        <taxon>Mammalia</taxon>
        <taxon>Metatheria</taxon>
        <taxon>Dasyuromorphia</taxon>
        <taxon>Dasyuridae</taxon>
        <taxon>Sarcophilus</taxon>
    </lineage>
</organism>
<evidence type="ECO:0000256" key="7">
    <source>
        <dbReference type="ARBA" id="ARBA00023136"/>
    </source>
</evidence>
<dbReference type="Proteomes" id="UP000007648">
    <property type="component" value="Unassembled WGS sequence"/>
</dbReference>
<name>G3VNG0_SARHA</name>
<dbReference type="Pfam" id="PF14798">
    <property type="entry name" value="Ca_hom_mod"/>
    <property type="match status" value="1"/>
</dbReference>
<keyword evidence="8" id="KW-0407">Ion channel</keyword>
<evidence type="ECO:0000256" key="5">
    <source>
        <dbReference type="ARBA" id="ARBA00022989"/>
    </source>
</evidence>
<reference evidence="10" key="2">
    <citation type="submission" date="2025-08" db="UniProtKB">
        <authorList>
            <consortium name="Ensembl"/>
        </authorList>
    </citation>
    <scope>IDENTIFICATION</scope>
</reference>
<evidence type="ECO:0000256" key="8">
    <source>
        <dbReference type="ARBA" id="ARBA00023303"/>
    </source>
</evidence>
<dbReference type="InParanoid" id="G3VNG0"/>
<dbReference type="PANTHER" id="PTHR32261:SF4">
    <property type="entry name" value="CALCIUM HOMEOSTASIS MODULATOR PROTEIN 6"/>
    <property type="match status" value="1"/>
</dbReference>